<dbReference type="SUPFAM" id="SSF56300">
    <property type="entry name" value="Metallo-dependent phosphatases"/>
    <property type="match status" value="1"/>
</dbReference>
<organism evidence="4 5">
    <name type="scientific">Candidatus Allocopromorpha excrementigallinarum</name>
    <dbReference type="NCBI Taxonomy" id="2840742"/>
    <lineage>
        <taxon>Bacteria</taxon>
        <taxon>Bacillati</taxon>
        <taxon>Bacillota</taxon>
        <taxon>Clostridia</taxon>
        <taxon>Eubacteriales</taxon>
        <taxon>Eubacteriaceae</taxon>
        <taxon>Eubacteriaceae incertae sedis</taxon>
        <taxon>Candidatus Allocopromorpha</taxon>
    </lineage>
</organism>
<accession>A0A9D1HZL1</accession>
<comment type="cofactor">
    <cofactor evidence="2">
        <name>a divalent metal cation</name>
        <dbReference type="ChEBI" id="CHEBI:60240"/>
    </cofactor>
</comment>
<dbReference type="Proteomes" id="UP000824090">
    <property type="component" value="Unassembled WGS sequence"/>
</dbReference>
<dbReference type="GO" id="GO:0046872">
    <property type="term" value="F:metal ion binding"/>
    <property type="evidence" value="ECO:0007669"/>
    <property type="project" value="UniProtKB-KW"/>
</dbReference>
<comment type="similarity">
    <text evidence="1 2">Belongs to the metallophosphoesterase superfamily. YfcE family.</text>
</comment>
<dbReference type="NCBIfam" id="TIGR00040">
    <property type="entry name" value="yfcE"/>
    <property type="match status" value="1"/>
</dbReference>
<sequence length="183" mass="20043">MKILLIGDTHGKLNKFRDILPKITAVDLIAHTGDYEADAAKIHEETSIPVVSVKGNCDGGYSSEDFRIIETEFGNILLTHGHMENVKSGLTGLMYKAMENGCAAAFFGHTHVSLTDEWKGIRFVNPGSLTLPRDGSDGSYAIVRTSRDSFDASIVYYSTVMGSGNKKPGSGYIKRLLNYSDRF</sequence>
<dbReference type="EC" id="3.1.4.-" evidence="2"/>
<name>A0A9D1HZL1_9FIRM</name>
<dbReference type="PANTHER" id="PTHR11124">
    <property type="entry name" value="VACUOLAR SORTING PROTEIN VPS29"/>
    <property type="match status" value="1"/>
</dbReference>
<dbReference type="AlphaFoldDB" id="A0A9D1HZL1"/>
<gene>
    <name evidence="4" type="ORF">IAC50_01940</name>
</gene>
<evidence type="ECO:0000259" key="3">
    <source>
        <dbReference type="Pfam" id="PF12850"/>
    </source>
</evidence>
<dbReference type="InterPro" id="IPR000979">
    <property type="entry name" value="Phosphodiesterase_MJ0936/Vps29"/>
</dbReference>
<evidence type="ECO:0000313" key="5">
    <source>
        <dbReference type="Proteomes" id="UP000824090"/>
    </source>
</evidence>
<evidence type="ECO:0000256" key="1">
    <source>
        <dbReference type="ARBA" id="ARBA00008950"/>
    </source>
</evidence>
<reference evidence="4" key="1">
    <citation type="submission" date="2020-10" db="EMBL/GenBank/DDBJ databases">
        <authorList>
            <person name="Gilroy R."/>
        </authorList>
    </citation>
    <scope>NUCLEOTIDE SEQUENCE</scope>
    <source>
        <strain evidence="4">ChiHcec3-6078</strain>
    </source>
</reference>
<dbReference type="InterPro" id="IPR024654">
    <property type="entry name" value="Calcineurin-like_PHP_lpxH"/>
</dbReference>
<dbReference type="EMBL" id="DVMP01000043">
    <property type="protein sequence ID" value="HIU25244.1"/>
    <property type="molecule type" value="Genomic_DNA"/>
</dbReference>
<dbReference type="Pfam" id="PF12850">
    <property type="entry name" value="Metallophos_2"/>
    <property type="match status" value="1"/>
</dbReference>
<reference evidence="4" key="2">
    <citation type="journal article" date="2021" name="PeerJ">
        <title>Extensive microbial diversity within the chicken gut microbiome revealed by metagenomics and culture.</title>
        <authorList>
            <person name="Gilroy R."/>
            <person name="Ravi A."/>
            <person name="Getino M."/>
            <person name="Pursley I."/>
            <person name="Horton D.L."/>
            <person name="Alikhan N.F."/>
            <person name="Baker D."/>
            <person name="Gharbi K."/>
            <person name="Hall N."/>
            <person name="Watson M."/>
            <person name="Adriaenssens E.M."/>
            <person name="Foster-Nyarko E."/>
            <person name="Jarju S."/>
            <person name="Secka A."/>
            <person name="Antonio M."/>
            <person name="Oren A."/>
            <person name="Chaudhuri R.R."/>
            <person name="La Ragione R."/>
            <person name="Hildebrand F."/>
            <person name="Pallen M.J."/>
        </authorList>
    </citation>
    <scope>NUCLEOTIDE SEQUENCE</scope>
    <source>
        <strain evidence="4">ChiHcec3-6078</strain>
    </source>
</reference>
<dbReference type="GO" id="GO:0016787">
    <property type="term" value="F:hydrolase activity"/>
    <property type="evidence" value="ECO:0007669"/>
    <property type="project" value="UniProtKB-UniRule"/>
</dbReference>
<keyword evidence="2" id="KW-0479">Metal-binding</keyword>
<evidence type="ECO:0000313" key="4">
    <source>
        <dbReference type="EMBL" id="HIU25244.1"/>
    </source>
</evidence>
<dbReference type="Gene3D" id="3.60.21.10">
    <property type="match status" value="1"/>
</dbReference>
<comment type="caution">
    <text evidence="4">The sequence shown here is derived from an EMBL/GenBank/DDBJ whole genome shotgun (WGS) entry which is preliminary data.</text>
</comment>
<protein>
    <recommendedName>
        <fullName evidence="2">Phosphoesterase</fullName>
        <ecNumber evidence="2">3.1.4.-</ecNumber>
    </recommendedName>
</protein>
<dbReference type="InterPro" id="IPR029052">
    <property type="entry name" value="Metallo-depent_PP-like"/>
</dbReference>
<proteinExistence type="inferred from homology"/>
<feature type="domain" description="Calcineurin-like phosphoesterase" evidence="3">
    <location>
        <begin position="1"/>
        <end position="147"/>
    </location>
</feature>
<evidence type="ECO:0000256" key="2">
    <source>
        <dbReference type="RuleBase" id="RU362039"/>
    </source>
</evidence>